<dbReference type="WBParaSite" id="EEL_0000192201-mRNA-1">
    <property type="protein sequence ID" value="EEL_0000192201-mRNA-1"/>
    <property type="gene ID" value="EEL_0000192201"/>
</dbReference>
<organism evidence="2 3">
    <name type="scientific">Elaeophora elaphi</name>
    <dbReference type="NCBI Taxonomy" id="1147741"/>
    <lineage>
        <taxon>Eukaryota</taxon>
        <taxon>Metazoa</taxon>
        <taxon>Ecdysozoa</taxon>
        <taxon>Nematoda</taxon>
        <taxon>Chromadorea</taxon>
        <taxon>Rhabditida</taxon>
        <taxon>Spirurina</taxon>
        <taxon>Spiruromorpha</taxon>
        <taxon>Filarioidea</taxon>
        <taxon>Onchocercidae</taxon>
        <taxon>Elaeophora</taxon>
    </lineage>
</organism>
<feature type="region of interest" description="Disordered" evidence="1">
    <location>
        <begin position="309"/>
        <end position="329"/>
    </location>
</feature>
<evidence type="ECO:0000313" key="2">
    <source>
        <dbReference type="Proteomes" id="UP000050640"/>
    </source>
</evidence>
<feature type="compositionally biased region" description="Polar residues" evidence="1">
    <location>
        <begin position="130"/>
        <end position="143"/>
    </location>
</feature>
<sequence>MASDDKRASPKKKGKKRSDNESDEVTKEVMENFMSKVCARFEKLHVMSRLMEEPEEQTTQSGSETRRKSKKSRKLADNVYDFFCDQPSTSTLKGQKSPSKTKQSETKCLESADQASKNVEAEEIDIVDLSEQSGSGLSDTSPFVGQPYIEDPEQPSTSTGLRSKIVLDDETIERILGPPPDFDHEDMDLAKKPKMNEKPKLSSLCGIHKKTRMSTHPESTDTTESHLRQAAQSSNFHFELPSKFQEKQSKDGKTTNTGDSDKIDLKNIKAEDIRGRIIFELNEIPESQPVVSVPVKIDRAQRARERLRRKFEEGHNVTSTKTRGRGWNA</sequence>
<feature type="compositionally biased region" description="Basic and acidic residues" evidence="1">
    <location>
        <begin position="187"/>
        <end position="200"/>
    </location>
</feature>
<name>A0A0R3RKB3_9BILA</name>
<evidence type="ECO:0000313" key="3">
    <source>
        <dbReference type="WBParaSite" id="EEL_0000192201-mRNA-1"/>
    </source>
</evidence>
<feature type="compositionally biased region" description="Basic and acidic residues" evidence="1">
    <location>
        <begin position="17"/>
        <end position="27"/>
    </location>
</feature>
<feature type="region of interest" description="Disordered" evidence="1">
    <location>
        <begin position="49"/>
        <end position="264"/>
    </location>
</feature>
<dbReference type="Proteomes" id="UP000050640">
    <property type="component" value="Unplaced"/>
</dbReference>
<evidence type="ECO:0000256" key="1">
    <source>
        <dbReference type="SAM" id="MobiDB-lite"/>
    </source>
</evidence>
<protein>
    <submittedName>
        <fullName evidence="3">Protein ENL-like</fullName>
    </submittedName>
</protein>
<dbReference type="AlphaFoldDB" id="A0A0R3RKB3"/>
<accession>A0A0R3RKB3</accession>
<proteinExistence type="predicted"/>
<keyword evidence="2" id="KW-1185">Reference proteome</keyword>
<feature type="compositionally biased region" description="Basic and acidic residues" evidence="1">
    <location>
        <begin position="244"/>
        <end position="264"/>
    </location>
</feature>
<reference evidence="3" key="1">
    <citation type="submission" date="2017-02" db="UniProtKB">
        <authorList>
            <consortium name="WormBaseParasite"/>
        </authorList>
    </citation>
    <scope>IDENTIFICATION</scope>
</reference>
<feature type="region of interest" description="Disordered" evidence="1">
    <location>
        <begin position="1"/>
        <end position="27"/>
    </location>
</feature>
<feature type="compositionally biased region" description="Polar residues" evidence="1">
    <location>
        <begin position="86"/>
        <end position="101"/>
    </location>
</feature>